<dbReference type="Pfam" id="PF10135">
    <property type="entry name" value="Rod-binding"/>
    <property type="match status" value="1"/>
</dbReference>
<dbReference type="SMART" id="SM00047">
    <property type="entry name" value="LYZ2"/>
    <property type="match status" value="1"/>
</dbReference>
<dbReference type="InterPro" id="IPR019301">
    <property type="entry name" value="Flagellar_prot_FlgJ_N"/>
</dbReference>
<comment type="function">
    <text evidence="1">Flagellum-specific muramidase which hydrolyzes the peptidoglycan layer to assemble the rod structure in the periplasmic space.</text>
</comment>
<comment type="similarity">
    <text evidence="4">In the C-terminal section; belongs to the glycosyl hydrolase 73 family.</text>
</comment>
<evidence type="ECO:0000313" key="13">
    <source>
        <dbReference type="EMBL" id="VAX12615.1"/>
    </source>
</evidence>
<feature type="domain" description="Mannosyl-glycoprotein endo-beta-N-acetylglucosamidase-like" evidence="12">
    <location>
        <begin position="148"/>
        <end position="312"/>
    </location>
</feature>
<dbReference type="InterPro" id="IPR023346">
    <property type="entry name" value="Lysozyme-like_dom_sf"/>
</dbReference>
<keyword evidence="7 13" id="KW-0378">Hydrolase</keyword>
<evidence type="ECO:0000256" key="3">
    <source>
        <dbReference type="ARBA" id="ARBA00006880"/>
    </source>
</evidence>
<organism evidence="13">
    <name type="scientific">hydrothermal vent metagenome</name>
    <dbReference type="NCBI Taxonomy" id="652676"/>
    <lineage>
        <taxon>unclassified sequences</taxon>
        <taxon>metagenomes</taxon>
        <taxon>ecological metagenomes</taxon>
    </lineage>
</organism>
<keyword evidence="9" id="KW-0961">Cell wall biogenesis/degradation</keyword>
<dbReference type="GO" id="GO:0071973">
    <property type="term" value="P:bacterial-type flagellum-dependent cell motility"/>
    <property type="evidence" value="ECO:0007669"/>
    <property type="project" value="TreeGrafter"/>
</dbReference>
<dbReference type="NCBIfam" id="TIGR02541">
    <property type="entry name" value="flagell_FlgJ"/>
    <property type="match status" value="1"/>
</dbReference>
<name>A0A3B1C1Q8_9ZZZZ</name>
<keyword evidence="13" id="KW-0282">Flagellum</keyword>
<feature type="region of interest" description="Disordered" evidence="11">
    <location>
        <begin position="104"/>
        <end position="125"/>
    </location>
</feature>
<gene>
    <name evidence="13" type="ORF">MNBD_GAMMA24-256</name>
</gene>
<dbReference type="GO" id="GO:0071555">
    <property type="term" value="P:cell wall organization"/>
    <property type="evidence" value="ECO:0007669"/>
    <property type="project" value="UniProtKB-KW"/>
</dbReference>
<dbReference type="PANTHER" id="PTHR33308">
    <property type="entry name" value="PEPTIDOGLYCAN HYDROLASE FLGJ"/>
    <property type="match status" value="1"/>
</dbReference>
<evidence type="ECO:0000256" key="9">
    <source>
        <dbReference type="ARBA" id="ARBA00023316"/>
    </source>
</evidence>
<dbReference type="GO" id="GO:0042597">
    <property type="term" value="C:periplasmic space"/>
    <property type="evidence" value="ECO:0007669"/>
    <property type="project" value="UniProtKB-SubCell"/>
</dbReference>
<keyword evidence="13" id="KW-0969">Cilium</keyword>
<evidence type="ECO:0000259" key="12">
    <source>
        <dbReference type="SMART" id="SM00047"/>
    </source>
</evidence>
<comment type="similarity">
    <text evidence="3">In the N-terminal section; belongs to the FlgJ family.</text>
</comment>
<accession>A0A3B1C1Q8</accession>
<dbReference type="InterPro" id="IPR051056">
    <property type="entry name" value="Glycosyl_Hydrolase_73"/>
</dbReference>
<dbReference type="GO" id="GO:0004040">
    <property type="term" value="F:amidase activity"/>
    <property type="evidence" value="ECO:0007669"/>
    <property type="project" value="InterPro"/>
</dbReference>
<dbReference type="InterPro" id="IPR002901">
    <property type="entry name" value="MGlyc_endo_b_GlcNAc-like_dom"/>
</dbReference>
<dbReference type="GO" id="GO:0044780">
    <property type="term" value="P:bacterial-type flagellum assembly"/>
    <property type="evidence" value="ECO:0007669"/>
    <property type="project" value="InterPro"/>
</dbReference>
<dbReference type="InterPro" id="IPR013377">
    <property type="entry name" value="FlgJ"/>
</dbReference>
<dbReference type="SUPFAM" id="SSF53955">
    <property type="entry name" value="Lysozyme-like"/>
    <property type="match status" value="1"/>
</dbReference>
<evidence type="ECO:0000256" key="4">
    <source>
        <dbReference type="ARBA" id="ARBA00007974"/>
    </source>
</evidence>
<protein>
    <recommendedName>
        <fullName evidence="5">Peptidoglycan hydrolase FlgJ</fullName>
    </recommendedName>
    <alternativeName>
        <fullName evidence="10">Muramidase FlgJ</fullName>
    </alternativeName>
</protein>
<evidence type="ECO:0000256" key="5">
    <source>
        <dbReference type="ARBA" id="ARBA00013433"/>
    </source>
</evidence>
<reference evidence="13" key="1">
    <citation type="submission" date="2018-06" db="EMBL/GenBank/DDBJ databases">
        <authorList>
            <person name="Zhirakovskaya E."/>
        </authorList>
    </citation>
    <scope>NUCLEOTIDE SEQUENCE</scope>
</reference>
<dbReference type="Pfam" id="PF01832">
    <property type="entry name" value="Glucosaminidase"/>
    <property type="match status" value="1"/>
</dbReference>
<evidence type="ECO:0000256" key="10">
    <source>
        <dbReference type="ARBA" id="ARBA00030835"/>
    </source>
</evidence>
<keyword evidence="6" id="KW-0574">Periplasm</keyword>
<comment type="subcellular location">
    <subcellularLocation>
        <location evidence="2">Periplasm</location>
    </subcellularLocation>
</comment>
<evidence type="ECO:0000256" key="8">
    <source>
        <dbReference type="ARBA" id="ARBA00023295"/>
    </source>
</evidence>
<evidence type="ECO:0000256" key="1">
    <source>
        <dbReference type="ARBA" id="ARBA00002954"/>
    </source>
</evidence>
<evidence type="ECO:0000256" key="2">
    <source>
        <dbReference type="ARBA" id="ARBA00004418"/>
    </source>
</evidence>
<feature type="compositionally biased region" description="Low complexity" evidence="11">
    <location>
        <begin position="104"/>
        <end position="119"/>
    </location>
</feature>
<dbReference type="EMBL" id="UOFZ01000055">
    <property type="protein sequence ID" value="VAX12615.1"/>
    <property type="molecule type" value="Genomic_DNA"/>
</dbReference>
<evidence type="ECO:0000256" key="7">
    <source>
        <dbReference type="ARBA" id="ARBA00022801"/>
    </source>
</evidence>
<dbReference type="AlphaFoldDB" id="A0A3B1C1Q8"/>
<evidence type="ECO:0000256" key="6">
    <source>
        <dbReference type="ARBA" id="ARBA00022764"/>
    </source>
</evidence>
<proteinExistence type="inferred from homology"/>
<dbReference type="Gene3D" id="2.10.70.40">
    <property type="entry name" value="peptidoglycan hydrolase"/>
    <property type="match status" value="1"/>
</dbReference>
<keyword evidence="8" id="KW-0326">Glycosidase</keyword>
<dbReference type="Gene3D" id="1.10.530.10">
    <property type="match status" value="1"/>
</dbReference>
<dbReference type="PANTHER" id="PTHR33308:SF9">
    <property type="entry name" value="PEPTIDOGLYCAN HYDROLASE FLGJ"/>
    <property type="match status" value="1"/>
</dbReference>
<keyword evidence="13" id="KW-0966">Cell projection</keyword>
<sequence>MSSLLPQASLNQDIYTDLSSFSRLRKQAQDNPEKTLKTVAQQFESLFMQMVLKSMRDASFGNPLFDSSQSRFYQDMFDKQLSLNLSQGRGIGMTEMLERQLHGSLHPSAASAPTAADSSPVKDHKQKLNMPVLNTLSVVYQKTSAHTQVDKSQPASFSSAQDFVQKLMPLAQKAADKLGVKAEVLLAQAALETGWGQHISRHADGSSSHNLFNIKAGNGWDGDRVGVRTLEYRNGLARHERAVFRAYDSYADSFSDYVNFLKSGPRYQSALDQVDDPETFIRELHAAGYATDPDYANKVIDIMQRPMLQASIENGTRHAG</sequence>
<dbReference type="GO" id="GO:0016798">
    <property type="term" value="F:hydrolase activity, acting on glycosyl bonds"/>
    <property type="evidence" value="ECO:0007669"/>
    <property type="project" value="UniProtKB-KW"/>
</dbReference>
<dbReference type="PRINTS" id="PR01002">
    <property type="entry name" value="FLGFLGJ"/>
</dbReference>
<evidence type="ECO:0000256" key="11">
    <source>
        <dbReference type="SAM" id="MobiDB-lite"/>
    </source>
</evidence>